<evidence type="ECO:0000313" key="2">
    <source>
        <dbReference type="EMBL" id="BBH19562.1"/>
    </source>
</evidence>
<accession>A0A3G9IMU8</accession>
<name>A0A3G9IMU8_9BACL</name>
<dbReference type="EMBL" id="AP019308">
    <property type="protein sequence ID" value="BBH19562.1"/>
    <property type="molecule type" value="Genomic_DNA"/>
</dbReference>
<evidence type="ECO:0000313" key="3">
    <source>
        <dbReference type="Proteomes" id="UP000275368"/>
    </source>
</evidence>
<dbReference type="InterPro" id="IPR003869">
    <property type="entry name" value="Polysac_CapD-like"/>
</dbReference>
<dbReference type="RefSeq" id="WP_125653979.1">
    <property type="nucleotide sequence ID" value="NZ_AP019308.1"/>
</dbReference>
<dbReference type="InterPro" id="IPR051203">
    <property type="entry name" value="Polysaccharide_Synthase-Rel"/>
</dbReference>
<dbReference type="PANTHER" id="PTHR43318">
    <property type="entry name" value="UDP-N-ACETYLGLUCOSAMINE 4,6-DEHYDRATASE"/>
    <property type="match status" value="1"/>
</dbReference>
<dbReference type="KEGG" id="pbk:Back11_09070"/>
<dbReference type="Proteomes" id="UP000275368">
    <property type="component" value="Chromosome"/>
</dbReference>
<dbReference type="CDD" id="cd05237">
    <property type="entry name" value="UDP_invert_4-6DH_SDR_e"/>
    <property type="match status" value="1"/>
</dbReference>
<dbReference type="Gene3D" id="3.40.50.720">
    <property type="entry name" value="NAD(P)-binding Rossmann-like Domain"/>
    <property type="match status" value="2"/>
</dbReference>
<dbReference type="Pfam" id="PF13727">
    <property type="entry name" value="CoA_binding_3"/>
    <property type="match status" value="1"/>
</dbReference>
<dbReference type="OrthoDB" id="9803111at2"/>
<proteinExistence type="inferred from homology"/>
<dbReference type="PANTHER" id="PTHR43318:SF1">
    <property type="entry name" value="POLYSACCHARIDE BIOSYNTHESIS PROTEIN EPSC-RELATED"/>
    <property type="match status" value="1"/>
</dbReference>
<keyword evidence="3" id="KW-1185">Reference proteome</keyword>
<sequence>MFAAYRTHLLIVLDLSAVVLSLAVSFWMQTSNPWVEPQTGVWLLYTFIAGAVGIACIIRMKLHRRIWQYAGVSEMLAILIAAFWTGLIPFLAVNLIFGWDVPKLILLHHWTGMVFMMAGPRLLWRAFCDYFGTNRRKGGHRALIIGAGSCGTLIVKELLQNNIVKTAPVGFIDDDPYKQRLSIYGIPVFGGRSEIARITAAERIDEIIIAMPSVSKSQISAIINICKSTKARLKIVPDLHGMIQGHGAVGRVRDVSVEDLLGRDPIRTDLDHIANYVEGKTVLVTGAGGSIGSELCRQIAPFRPAKLLLLGHGENSIYSIEMELLGTFPELKIETVMADVQDRRRIEEVFTAFRPQVVFHAAAHKHVPLMERNPSEAIKNNVFGTKNVAECADQFGAERFVFISTDKAVNPTSIMGTTKRIAEMFIQSLDKHSATKYVAVRFGNVLGSRGSVIPRFKDQISKGGPVTVTHPEMVRYFMTIPEAVQLVIQAGAFAKGGEIFILDMGKPVKIYDLAVDLIRLSGYEPHIDMDIKFSGIREGEKLYEELLTNEEGLSSTMHDRIFIGKPMQINRTELEFEIRKLEQVLGQCPSEIRAVLKHLVPSYSNVS</sequence>
<dbReference type="SUPFAM" id="SSF51735">
    <property type="entry name" value="NAD(P)-binding Rossmann-fold domains"/>
    <property type="match status" value="2"/>
</dbReference>
<evidence type="ECO:0000256" key="1">
    <source>
        <dbReference type="ARBA" id="ARBA00007430"/>
    </source>
</evidence>
<dbReference type="InterPro" id="IPR036291">
    <property type="entry name" value="NAD(P)-bd_dom_sf"/>
</dbReference>
<reference evidence="2 3" key="1">
    <citation type="submission" date="2018-11" db="EMBL/GenBank/DDBJ databases">
        <title>Complete genome sequence of Paenibacillus baekrokdamisoli strain KCTC 33723.</title>
        <authorList>
            <person name="Kang S.W."/>
            <person name="Lee K.C."/>
            <person name="Kim K.K."/>
            <person name="Kim J.S."/>
            <person name="Kim D.S."/>
            <person name="Ko S.H."/>
            <person name="Yang S.H."/>
            <person name="Lee J.S."/>
        </authorList>
    </citation>
    <scope>NUCLEOTIDE SEQUENCE [LARGE SCALE GENOMIC DNA]</scope>
    <source>
        <strain evidence="2 3">KCTC 33723</strain>
    </source>
</reference>
<protein>
    <submittedName>
        <fullName evidence="2">Polysaccharide biosynthesis protein</fullName>
    </submittedName>
</protein>
<gene>
    <name evidence="2" type="ORF">Back11_09070</name>
</gene>
<dbReference type="Pfam" id="PF02719">
    <property type="entry name" value="Polysacc_synt_2"/>
    <property type="match status" value="1"/>
</dbReference>
<comment type="similarity">
    <text evidence="1">Belongs to the polysaccharide synthase family.</text>
</comment>
<organism evidence="2 3">
    <name type="scientific">Paenibacillus baekrokdamisoli</name>
    <dbReference type="NCBI Taxonomy" id="1712516"/>
    <lineage>
        <taxon>Bacteria</taxon>
        <taxon>Bacillati</taxon>
        <taxon>Bacillota</taxon>
        <taxon>Bacilli</taxon>
        <taxon>Bacillales</taxon>
        <taxon>Paenibacillaceae</taxon>
        <taxon>Paenibacillus</taxon>
    </lineage>
</organism>
<dbReference type="AlphaFoldDB" id="A0A3G9IMU8"/>